<proteinExistence type="predicted"/>
<protein>
    <submittedName>
        <fullName evidence="1">Uncharacterized protein</fullName>
    </submittedName>
</protein>
<accession>A0AAD4GAR5</accession>
<keyword evidence="2" id="KW-1185">Reference proteome</keyword>
<dbReference type="AlphaFoldDB" id="A0AAD4GAR5"/>
<dbReference type="EMBL" id="WHUW01000039">
    <property type="protein sequence ID" value="KAF8432580.1"/>
    <property type="molecule type" value="Genomic_DNA"/>
</dbReference>
<evidence type="ECO:0000313" key="2">
    <source>
        <dbReference type="Proteomes" id="UP001194468"/>
    </source>
</evidence>
<gene>
    <name evidence="1" type="ORF">L210DRAFT_434404</name>
</gene>
<reference evidence="1" key="2">
    <citation type="journal article" date="2020" name="Nat. Commun.">
        <title>Large-scale genome sequencing of mycorrhizal fungi provides insights into the early evolution of symbiotic traits.</title>
        <authorList>
            <person name="Miyauchi S."/>
            <person name="Kiss E."/>
            <person name="Kuo A."/>
            <person name="Drula E."/>
            <person name="Kohler A."/>
            <person name="Sanchez-Garcia M."/>
            <person name="Morin E."/>
            <person name="Andreopoulos B."/>
            <person name="Barry K.W."/>
            <person name="Bonito G."/>
            <person name="Buee M."/>
            <person name="Carver A."/>
            <person name="Chen C."/>
            <person name="Cichocki N."/>
            <person name="Clum A."/>
            <person name="Culley D."/>
            <person name="Crous P.W."/>
            <person name="Fauchery L."/>
            <person name="Girlanda M."/>
            <person name="Hayes R.D."/>
            <person name="Keri Z."/>
            <person name="LaButti K."/>
            <person name="Lipzen A."/>
            <person name="Lombard V."/>
            <person name="Magnuson J."/>
            <person name="Maillard F."/>
            <person name="Murat C."/>
            <person name="Nolan M."/>
            <person name="Ohm R.A."/>
            <person name="Pangilinan J."/>
            <person name="Pereira M.F."/>
            <person name="Perotto S."/>
            <person name="Peter M."/>
            <person name="Pfister S."/>
            <person name="Riley R."/>
            <person name="Sitrit Y."/>
            <person name="Stielow J.B."/>
            <person name="Szollosi G."/>
            <person name="Zifcakova L."/>
            <person name="Stursova M."/>
            <person name="Spatafora J.W."/>
            <person name="Tedersoo L."/>
            <person name="Vaario L.M."/>
            <person name="Yamada A."/>
            <person name="Yan M."/>
            <person name="Wang P."/>
            <person name="Xu J."/>
            <person name="Bruns T."/>
            <person name="Baldrian P."/>
            <person name="Vilgalys R."/>
            <person name="Dunand C."/>
            <person name="Henrissat B."/>
            <person name="Grigoriev I.V."/>
            <person name="Hibbett D."/>
            <person name="Nagy L.G."/>
            <person name="Martin F.M."/>
        </authorList>
    </citation>
    <scope>NUCLEOTIDE SEQUENCE</scope>
    <source>
        <strain evidence="1">BED1</strain>
    </source>
</reference>
<evidence type="ECO:0000313" key="1">
    <source>
        <dbReference type="EMBL" id="KAF8432580.1"/>
    </source>
</evidence>
<name>A0AAD4GAR5_BOLED</name>
<organism evidence="1 2">
    <name type="scientific">Boletus edulis BED1</name>
    <dbReference type="NCBI Taxonomy" id="1328754"/>
    <lineage>
        <taxon>Eukaryota</taxon>
        <taxon>Fungi</taxon>
        <taxon>Dikarya</taxon>
        <taxon>Basidiomycota</taxon>
        <taxon>Agaricomycotina</taxon>
        <taxon>Agaricomycetes</taxon>
        <taxon>Agaricomycetidae</taxon>
        <taxon>Boletales</taxon>
        <taxon>Boletineae</taxon>
        <taxon>Boletaceae</taxon>
        <taxon>Boletoideae</taxon>
        <taxon>Boletus</taxon>
    </lineage>
</organism>
<sequence length="220" mass="25462">MSTIVNIKTIPQPHGFTLNERTFTLRFHGDTFAQDIPEYIPVRIFAQVDDKWAGLFPVVHTTPGERLVRNEPLTAVSSASHGFPRCAHFWWQAKFPFLPLPQGFQPSSAHEWQRLVKNIERDLLADPHLSNTDPECYVLMRDLFWMAFVAAFPPFPYGTNWPRWNTYISMEGDFISRWASKDANVFCHDDSPDAHGAVREWVWEQFSTTVEEMLSIPVTH</sequence>
<reference evidence="1" key="1">
    <citation type="submission" date="2019-10" db="EMBL/GenBank/DDBJ databases">
        <authorList>
            <consortium name="DOE Joint Genome Institute"/>
            <person name="Kuo A."/>
            <person name="Miyauchi S."/>
            <person name="Kiss E."/>
            <person name="Drula E."/>
            <person name="Kohler A."/>
            <person name="Sanchez-Garcia M."/>
            <person name="Andreopoulos B."/>
            <person name="Barry K.W."/>
            <person name="Bonito G."/>
            <person name="Buee M."/>
            <person name="Carver A."/>
            <person name="Chen C."/>
            <person name="Cichocki N."/>
            <person name="Clum A."/>
            <person name="Culley D."/>
            <person name="Crous P.W."/>
            <person name="Fauchery L."/>
            <person name="Girlanda M."/>
            <person name="Hayes R."/>
            <person name="Keri Z."/>
            <person name="LaButti K."/>
            <person name="Lipzen A."/>
            <person name="Lombard V."/>
            <person name="Magnuson J."/>
            <person name="Maillard F."/>
            <person name="Morin E."/>
            <person name="Murat C."/>
            <person name="Nolan M."/>
            <person name="Ohm R."/>
            <person name="Pangilinan J."/>
            <person name="Pereira M."/>
            <person name="Perotto S."/>
            <person name="Peter M."/>
            <person name="Riley R."/>
            <person name="Sitrit Y."/>
            <person name="Stielow B."/>
            <person name="Szollosi G."/>
            <person name="Zifcakova L."/>
            <person name="Stursova M."/>
            <person name="Spatafora J.W."/>
            <person name="Tedersoo L."/>
            <person name="Vaario L.-M."/>
            <person name="Yamada A."/>
            <person name="Yan M."/>
            <person name="Wang P."/>
            <person name="Xu J."/>
            <person name="Bruns T."/>
            <person name="Baldrian P."/>
            <person name="Vilgalys R."/>
            <person name="Henrissat B."/>
            <person name="Grigoriev I.V."/>
            <person name="Hibbett D."/>
            <person name="Nagy L.G."/>
            <person name="Martin F.M."/>
        </authorList>
    </citation>
    <scope>NUCLEOTIDE SEQUENCE</scope>
    <source>
        <strain evidence="1">BED1</strain>
    </source>
</reference>
<comment type="caution">
    <text evidence="1">The sequence shown here is derived from an EMBL/GenBank/DDBJ whole genome shotgun (WGS) entry which is preliminary data.</text>
</comment>
<dbReference type="Proteomes" id="UP001194468">
    <property type="component" value="Unassembled WGS sequence"/>
</dbReference>